<dbReference type="RefSeq" id="WP_281273128.1">
    <property type="nucleotide sequence ID" value="NZ_RJVA01000011.1"/>
</dbReference>
<sequence>MSEKDQESRWLETISALEKERDLLRRRVEELEEALQGCLSRSRH</sequence>
<accession>A0A3N1UY24</accession>
<proteinExistence type="predicted"/>
<dbReference type="AlphaFoldDB" id="A0A3N1UY24"/>
<comment type="caution">
    <text evidence="2">The sequence shown here is derived from an EMBL/GenBank/DDBJ whole genome shotgun (WGS) entry which is preliminary data.</text>
</comment>
<protein>
    <submittedName>
        <fullName evidence="2">Uncharacterized protein</fullName>
    </submittedName>
</protein>
<evidence type="ECO:0000313" key="3">
    <source>
        <dbReference type="Proteomes" id="UP000276223"/>
    </source>
</evidence>
<evidence type="ECO:0000313" key="2">
    <source>
        <dbReference type="EMBL" id="ROQ93437.1"/>
    </source>
</evidence>
<gene>
    <name evidence="2" type="ORF">EDC27_1454</name>
</gene>
<dbReference type="Proteomes" id="UP000276223">
    <property type="component" value="Unassembled WGS sequence"/>
</dbReference>
<keyword evidence="3" id="KW-1185">Reference proteome</keyword>
<organism evidence="2 3">
    <name type="scientific">Desulfosoma caldarium</name>
    <dbReference type="NCBI Taxonomy" id="610254"/>
    <lineage>
        <taxon>Bacteria</taxon>
        <taxon>Pseudomonadati</taxon>
        <taxon>Thermodesulfobacteriota</taxon>
        <taxon>Syntrophobacteria</taxon>
        <taxon>Syntrophobacterales</taxon>
        <taxon>Syntrophobacteraceae</taxon>
        <taxon>Desulfosoma</taxon>
    </lineage>
</organism>
<feature type="coiled-coil region" evidence="1">
    <location>
        <begin position="14"/>
        <end position="41"/>
    </location>
</feature>
<keyword evidence="1" id="KW-0175">Coiled coil</keyword>
<evidence type="ECO:0000256" key="1">
    <source>
        <dbReference type="SAM" id="Coils"/>
    </source>
</evidence>
<dbReference type="EMBL" id="RJVA01000011">
    <property type="protein sequence ID" value="ROQ93437.1"/>
    <property type="molecule type" value="Genomic_DNA"/>
</dbReference>
<name>A0A3N1UY24_9BACT</name>
<reference evidence="2 3" key="1">
    <citation type="submission" date="2018-11" db="EMBL/GenBank/DDBJ databases">
        <title>Genomic Encyclopedia of Type Strains, Phase IV (KMG-IV): sequencing the most valuable type-strain genomes for metagenomic binning, comparative biology and taxonomic classification.</title>
        <authorList>
            <person name="Goeker M."/>
        </authorList>
    </citation>
    <scope>NUCLEOTIDE SEQUENCE [LARGE SCALE GENOMIC DNA]</scope>
    <source>
        <strain evidence="2 3">DSM 22027</strain>
    </source>
</reference>